<reference evidence="2 3" key="1">
    <citation type="submission" date="2020-07" db="EMBL/GenBank/DDBJ databases">
        <title>Sequencing the genomes of 1000 actinobacteria strains.</title>
        <authorList>
            <person name="Klenk H.-P."/>
        </authorList>
    </citation>
    <scope>NUCLEOTIDE SEQUENCE [LARGE SCALE GENOMIC DNA]</scope>
    <source>
        <strain evidence="2 3">DSM 22185</strain>
    </source>
</reference>
<feature type="domain" description="J" evidence="1">
    <location>
        <begin position="9"/>
        <end position="70"/>
    </location>
</feature>
<protein>
    <recommendedName>
        <fullName evidence="1">J domain-containing protein</fullName>
    </recommendedName>
</protein>
<evidence type="ECO:0000313" key="3">
    <source>
        <dbReference type="Proteomes" id="UP000552045"/>
    </source>
</evidence>
<dbReference type="AlphaFoldDB" id="A0A7Y9EUD2"/>
<sequence length="307" mass="32597">MFDSPLSVSAYEALGVDAAIDDDGLRRAYRVRLRETHPDTGGDAAVFLQVQRAWELIGSPGERARYDRGHGFSAPSGWSGSYAPAARRGSRMRAQSYGEAGRWHRERYLALVREWAGSASVPDPYAAAFVRTLPRAVRRLLADALAEEETALMIDELGMGFTAWHDVATVVGATASAPTKLDHVVLGSSGLYGVASEDYGGVVGFRGGEIVGANVTSPAPVTALLGRIRGVARTARVRFGGAIVVLPDDDLGDAVMPLGRGRGIPVVVVRRSALGTLLRSGAPGSRVLGGTELFDVRTRLRAAIRFA</sequence>
<dbReference type="InterPro" id="IPR001623">
    <property type="entry name" value="DnaJ_domain"/>
</dbReference>
<comment type="caution">
    <text evidence="2">The sequence shown here is derived from an EMBL/GenBank/DDBJ whole genome shotgun (WGS) entry which is preliminary data.</text>
</comment>
<name>A0A7Y9EUD2_9MICO</name>
<gene>
    <name evidence="2" type="ORF">BKA02_001192</name>
</gene>
<dbReference type="SMART" id="SM00271">
    <property type="entry name" value="DnaJ"/>
    <property type="match status" value="1"/>
</dbReference>
<dbReference type="Pfam" id="PF00226">
    <property type="entry name" value="DnaJ"/>
    <property type="match status" value="1"/>
</dbReference>
<evidence type="ECO:0000313" key="2">
    <source>
        <dbReference type="EMBL" id="NYD54137.1"/>
    </source>
</evidence>
<dbReference type="PROSITE" id="PS50076">
    <property type="entry name" value="DNAJ_2"/>
    <property type="match status" value="1"/>
</dbReference>
<keyword evidence="3" id="KW-1185">Reference proteome</keyword>
<proteinExistence type="predicted"/>
<dbReference type="InterPro" id="IPR036869">
    <property type="entry name" value="J_dom_sf"/>
</dbReference>
<dbReference type="Gene3D" id="1.10.287.110">
    <property type="entry name" value="DnaJ domain"/>
    <property type="match status" value="1"/>
</dbReference>
<evidence type="ECO:0000259" key="1">
    <source>
        <dbReference type="PROSITE" id="PS50076"/>
    </source>
</evidence>
<dbReference type="Proteomes" id="UP000552045">
    <property type="component" value="Unassembled WGS sequence"/>
</dbReference>
<accession>A0A7Y9EUD2</accession>
<dbReference type="RefSeq" id="WP_179432220.1">
    <property type="nucleotide sequence ID" value="NZ_BAABLC010000001.1"/>
</dbReference>
<organism evidence="2 3">
    <name type="scientific">Microbacterium pseudoresistens</name>
    <dbReference type="NCBI Taxonomy" id="640634"/>
    <lineage>
        <taxon>Bacteria</taxon>
        <taxon>Bacillati</taxon>
        <taxon>Actinomycetota</taxon>
        <taxon>Actinomycetes</taxon>
        <taxon>Micrococcales</taxon>
        <taxon>Microbacteriaceae</taxon>
        <taxon>Microbacterium</taxon>
    </lineage>
</organism>
<dbReference type="EMBL" id="JACCBH010000001">
    <property type="protein sequence ID" value="NYD54137.1"/>
    <property type="molecule type" value="Genomic_DNA"/>
</dbReference>
<dbReference type="CDD" id="cd06257">
    <property type="entry name" value="DnaJ"/>
    <property type="match status" value="1"/>
</dbReference>
<dbReference type="SUPFAM" id="SSF46565">
    <property type="entry name" value="Chaperone J-domain"/>
    <property type="match status" value="1"/>
</dbReference>